<evidence type="ECO:0000313" key="10">
    <source>
        <dbReference type="EMBL" id="MSV25243.1"/>
    </source>
</evidence>
<dbReference type="Proteomes" id="UP000430222">
    <property type="component" value="Unassembled WGS sequence"/>
</dbReference>
<dbReference type="InterPro" id="IPR003439">
    <property type="entry name" value="ABC_transporter-like_ATP-bd"/>
</dbReference>
<keyword evidence="5" id="KW-0547">Nucleotide-binding</keyword>
<dbReference type="GO" id="GO:0042626">
    <property type="term" value="F:ATPase-coupled transmembrane transporter activity"/>
    <property type="evidence" value="ECO:0007669"/>
    <property type="project" value="TreeGrafter"/>
</dbReference>
<dbReference type="Gene3D" id="3.40.50.300">
    <property type="entry name" value="P-loop containing nucleotide triphosphate hydrolases"/>
    <property type="match status" value="1"/>
</dbReference>
<accession>A0A6I2USR3</accession>
<organism evidence="10 11">
    <name type="scientific">Selenomonas montiformis</name>
    <dbReference type="NCBI Taxonomy" id="2652285"/>
    <lineage>
        <taxon>Bacteria</taxon>
        <taxon>Bacillati</taxon>
        <taxon>Bacillota</taxon>
        <taxon>Negativicutes</taxon>
        <taxon>Selenomonadales</taxon>
        <taxon>Selenomonadaceae</taxon>
        <taxon>Selenomonas</taxon>
    </lineage>
</organism>
<dbReference type="InterPro" id="IPR015856">
    <property type="entry name" value="ABC_transpr_CbiO/EcfA_su"/>
</dbReference>
<evidence type="ECO:0000256" key="7">
    <source>
        <dbReference type="ARBA" id="ARBA00022967"/>
    </source>
</evidence>
<sequence length="224" mass="25298">MLVFRDVCYAYEGEPVLRHVDFQAEKGQAVALCGPNGAGKSTLLRMVNGLIYPDIGSYTFEGTEITAARMRDHRYSKWFHQRVGLIWQNPDIQLFCGSVEDELAFGPRQMGLSEDEVKRRVDDALVLLGLERLRRRAPYTLSGGEKKKTAIASVLTMNPAVWTLDEPMSFLDAEAQEWLLDFLKSLKEAGKTLIFSTHESRMVRELADLRLDIRADHGAEVHAV</sequence>
<comment type="similarity">
    <text evidence="2">Belongs to the ABC transporter superfamily.</text>
</comment>
<dbReference type="InterPro" id="IPR050095">
    <property type="entry name" value="ECF_ABC_transporter_ATP-bd"/>
</dbReference>
<dbReference type="Pfam" id="PF00005">
    <property type="entry name" value="ABC_tran"/>
    <property type="match status" value="1"/>
</dbReference>
<evidence type="ECO:0000256" key="6">
    <source>
        <dbReference type="ARBA" id="ARBA00022840"/>
    </source>
</evidence>
<evidence type="ECO:0000256" key="2">
    <source>
        <dbReference type="ARBA" id="ARBA00005417"/>
    </source>
</evidence>
<evidence type="ECO:0000256" key="1">
    <source>
        <dbReference type="ARBA" id="ARBA00004202"/>
    </source>
</evidence>
<name>A0A6I2USR3_9FIRM</name>
<protein>
    <submittedName>
        <fullName evidence="10">ABC transporter ATP-binding protein</fullName>
    </submittedName>
</protein>
<comment type="caution">
    <text evidence="10">The sequence shown here is derived from an EMBL/GenBank/DDBJ whole genome shotgun (WGS) entry which is preliminary data.</text>
</comment>
<dbReference type="CDD" id="cd03225">
    <property type="entry name" value="ABC_cobalt_CbiO_domain1"/>
    <property type="match status" value="1"/>
</dbReference>
<dbReference type="AlphaFoldDB" id="A0A6I2USR3"/>
<dbReference type="PANTHER" id="PTHR43553:SF27">
    <property type="entry name" value="ENERGY-COUPLING FACTOR TRANSPORTER ATP-BINDING PROTEIN ECFA2"/>
    <property type="match status" value="1"/>
</dbReference>
<feature type="domain" description="ABC transporter" evidence="9">
    <location>
        <begin position="2"/>
        <end position="223"/>
    </location>
</feature>
<evidence type="ECO:0000259" key="9">
    <source>
        <dbReference type="PROSITE" id="PS50893"/>
    </source>
</evidence>
<evidence type="ECO:0000313" key="11">
    <source>
        <dbReference type="Proteomes" id="UP000430222"/>
    </source>
</evidence>
<evidence type="ECO:0000256" key="5">
    <source>
        <dbReference type="ARBA" id="ARBA00022741"/>
    </source>
</evidence>
<dbReference type="SUPFAM" id="SSF52540">
    <property type="entry name" value="P-loop containing nucleoside triphosphate hydrolases"/>
    <property type="match status" value="1"/>
</dbReference>
<keyword evidence="4" id="KW-1003">Cell membrane</keyword>
<evidence type="ECO:0000256" key="4">
    <source>
        <dbReference type="ARBA" id="ARBA00022475"/>
    </source>
</evidence>
<dbReference type="SMART" id="SM00382">
    <property type="entry name" value="AAA"/>
    <property type="match status" value="1"/>
</dbReference>
<keyword evidence="11" id="KW-1185">Reference proteome</keyword>
<evidence type="ECO:0000256" key="8">
    <source>
        <dbReference type="ARBA" id="ARBA00023136"/>
    </source>
</evidence>
<dbReference type="EMBL" id="VUNL01000009">
    <property type="protein sequence ID" value="MSV25243.1"/>
    <property type="molecule type" value="Genomic_DNA"/>
</dbReference>
<dbReference type="InterPro" id="IPR027417">
    <property type="entry name" value="P-loop_NTPase"/>
</dbReference>
<keyword evidence="7" id="KW-1278">Translocase</keyword>
<dbReference type="GO" id="GO:0005524">
    <property type="term" value="F:ATP binding"/>
    <property type="evidence" value="ECO:0007669"/>
    <property type="project" value="UniProtKB-KW"/>
</dbReference>
<dbReference type="GO" id="GO:0016887">
    <property type="term" value="F:ATP hydrolysis activity"/>
    <property type="evidence" value="ECO:0007669"/>
    <property type="project" value="InterPro"/>
</dbReference>
<proteinExistence type="inferred from homology"/>
<dbReference type="PANTHER" id="PTHR43553">
    <property type="entry name" value="HEAVY METAL TRANSPORTER"/>
    <property type="match status" value="1"/>
</dbReference>
<comment type="subcellular location">
    <subcellularLocation>
        <location evidence="1">Cell membrane</location>
        <topology evidence="1">Peripheral membrane protein</topology>
    </subcellularLocation>
</comment>
<evidence type="ECO:0000256" key="3">
    <source>
        <dbReference type="ARBA" id="ARBA00022448"/>
    </source>
</evidence>
<gene>
    <name evidence="10" type="ORF">FYJ78_08645</name>
</gene>
<reference evidence="10 11" key="1">
    <citation type="submission" date="2019-08" db="EMBL/GenBank/DDBJ databases">
        <title>In-depth cultivation of the pig gut microbiome towards novel bacterial diversity and tailored functional studies.</title>
        <authorList>
            <person name="Wylensek D."/>
            <person name="Hitch T.C.A."/>
            <person name="Clavel T."/>
        </authorList>
    </citation>
    <scope>NUCLEOTIDE SEQUENCE [LARGE SCALE GENOMIC DNA]</scope>
    <source>
        <strain evidence="11">WCA-380-WT-3B3</strain>
    </source>
</reference>
<dbReference type="GO" id="GO:0043190">
    <property type="term" value="C:ATP-binding cassette (ABC) transporter complex"/>
    <property type="evidence" value="ECO:0007669"/>
    <property type="project" value="TreeGrafter"/>
</dbReference>
<dbReference type="InterPro" id="IPR003593">
    <property type="entry name" value="AAA+_ATPase"/>
</dbReference>
<keyword evidence="3" id="KW-0813">Transport</keyword>
<keyword evidence="8" id="KW-0472">Membrane</keyword>
<dbReference type="PROSITE" id="PS50893">
    <property type="entry name" value="ABC_TRANSPORTER_2"/>
    <property type="match status" value="1"/>
</dbReference>
<keyword evidence="6 10" id="KW-0067">ATP-binding</keyword>